<organism evidence="1 2">
    <name type="scientific">Chaenocephalus aceratus</name>
    <name type="common">Blackfin icefish</name>
    <name type="synonym">Chaenichthys aceratus</name>
    <dbReference type="NCBI Taxonomy" id="36190"/>
    <lineage>
        <taxon>Eukaryota</taxon>
        <taxon>Metazoa</taxon>
        <taxon>Chordata</taxon>
        <taxon>Craniata</taxon>
        <taxon>Vertebrata</taxon>
        <taxon>Euteleostomi</taxon>
        <taxon>Actinopterygii</taxon>
        <taxon>Neopterygii</taxon>
        <taxon>Teleostei</taxon>
        <taxon>Neoteleostei</taxon>
        <taxon>Acanthomorphata</taxon>
        <taxon>Eupercaria</taxon>
        <taxon>Perciformes</taxon>
        <taxon>Notothenioidei</taxon>
        <taxon>Channichthyidae</taxon>
        <taxon>Chaenocephalus</taxon>
    </lineage>
</organism>
<proteinExistence type="predicted"/>
<dbReference type="EMBL" id="CM043805">
    <property type="protein sequence ID" value="KAI4805503.1"/>
    <property type="molecule type" value="Genomic_DNA"/>
</dbReference>
<evidence type="ECO:0000313" key="1">
    <source>
        <dbReference type="EMBL" id="KAI4805503.1"/>
    </source>
</evidence>
<comment type="caution">
    <text evidence="1">The sequence shown here is derived from an EMBL/GenBank/DDBJ whole genome shotgun (WGS) entry which is preliminary data.</text>
</comment>
<protein>
    <submittedName>
        <fullName evidence="1">Uncharacterized protein</fullName>
    </submittedName>
</protein>
<gene>
    <name evidence="1" type="ORF">KUCAC02_010113</name>
</gene>
<keyword evidence="2" id="KW-1185">Reference proteome</keyword>
<dbReference type="Proteomes" id="UP001057452">
    <property type="component" value="Chromosome 21"/>
</dbReference>
<reference evidence="1" key="1">
    <citation type="submission" date="2022-05" db="EMBL/GenBank/DDBJ databases">
        <title>Chromosome-level genome of Chaenocephalus aceratus.</title>
        <authorList>
            <person name="Park H."/>
        </authorList>
    </citation>
    <scope>NUCLEOTIDE SEQUENCE</scope>
    <source>
        <strain evidence="1">KU_202001</strain>
    </source>
</reference>
<evidence type="ECO:0000313" key="2">
    <source>
        <dbReference type="Proteomes" id="UP001057452"/>
    </source>
</evidence>
<accession>A0ACB9VZD1</accession>
<name>A0ACB9VZD1_CHAAC</name>
<sequence length="121" mass="13773">MDTTPAKLRIIFEHNDIRKLVLPSGIPRTLEELICELQEAFHIPGEFTVMYQDMDFDGQFCTLSCIEDVEDKGTLKQNNLLTTPLATHLDLRTPSCSLPLEHLTGPNCGQLSFKYLLFLMM</sequence>